<keyword evidence="1" id="KW-0677">Repeat</keyword>
<feature type="compositionally biased region" description="Basic and acidic residues" evidence="5">
    <location>
        <begin position="574"/>
        <end position="584"/>
    </location>
</feature>
<name>A0A9P1II49_9PELO</name>
<dbReference type="InterPro" id="IPR011990">
    <property type="entry name" value="TPR-like_helical_dom_sf"/>
</dbReference>
<dbReference type="Gene3D" id="1.25.40.10">
    <property type="entry name" value="Tetratricopeptide repeat domain"/>
    <property type="match status" value="2"/>
</dbReference>
<evidence type="ECO:0000256" key="3">
    <source>
        <dbReference type="PROSITE-ProRule" id="PRU00339"/>
    </source>
</evidence>
<reference evidence="6" key="1">
    <citation type="submission" date="2022-11" db="EMBL/GenBank/DDBJ databases">
        <authorList>
            <person name="Kikuchi T."/>
        </authorList>
    </citation>
    <scope>NUCLEOTIDE SEQUENCE</scope>
    <source>
        <strain evidence="6">PS1010</strain>
    </source>
</reference>
<dbReference type="PANTHER" id="PTHR14027:SF2">
    <property type="entry name" value="RNA POLYMERASE-ASSOCIATED PROTEIN CTR9 HOMOLOG"/>
    <property type="match status" value="1"/>
</dbReference>
<evidence type="ECO:0000256" key="1">
    <source>
        <dbReference type="ARBA" id="ARBA00022737"/>
    </source>
</evidence>
<keyword evidence="2 3" id="KW-0802">TPR repeat</keyword>
<dbReference type="PANTHER" id="PTHR14027">
    <property type="entry name" value="RNA POLYMERASE-ASSOCIATED PROTEIN CTR9"/>
    <property type="match status" value="1"/>
</dbReference>
<feature type="compositionally biased region" description="Basic and acidic residues" evidence="5">
    <location>
        <begin position="617"/>
        <end position="628"/>
    </location>
</feature>
<feature type="compositionally biased region" description="Basic residues" evidence="5">
    <location>
        <begin position="585"/>
        <end position="596"/>
    </location>
</feature>
<evidence type="ECO:0000256" key="4">
    <source>
        <dbReference type="SAM" id="Coils"/>
    </source>
</evidence>
<dbReference type="SUPFAM" id="SSF48452">
    <property type="entry name" value="TPR-like"/>
    <property type="match status" value="3"/>
</dbReference>
<evidence type="ECO:0000256" key="5">
    <source>
        <dbReference type="SAM" id="MobiDB-lite"/>
    </source>
</evidence>
<keyword evidence="7" id="KW-1185">Reference proteome</keyword>
<dbReference type="SMART" id="SM00028">
    <property type="entry name" value="TPR"/>
    <property type="match status" value="8"/>
</dbReference>
<protein>
    <submittedName>
        <fullName evidence="6">Uncharacterized protein</fullName>
    </submittedName>
</protein>
<organism evidence="6 7">
    <name type="scientific">Caenorhabditis angaria</name>
    <dbReference type="NCBI Taxonomy" id="860376"/>
    <lineage>
        <taxon>Eukaryota</taxon>
        <taxon>Metazoa</taxon>
        <taxon>Ecdysozoa</taxon>
        <taxon>Nematoda</taxon>
        <taxon>Chromadorea</taxon>
        <taxon>Rhabditida</taxon>
        <taxon>Rhabditina</taxon>
        <taxon>Rhabditomorpha</taxon>
        <taxon>Rhabditoidea</taxon>
        <taxon>Rhabditidae</taxon>
        <taxon>Peloderinae</taxon>
        <taxon>Caenorhabditis</taxon>
    </lineage>
</organism>
<feature type="compositionally biased region" description="Basic and acidic residues" evidence="5">
    <location>
        <begin position="597"/>
        <end position="609"/>
    </location>
</feature>
<feature type="repeat" description="TPR" evidence="3">
    <location>
        <begin position="87"/>
        <end position="120"/>
    </location>
</feature>
<dbReference type="Proteomes" id="UP001152747">
    <property type="component" value="Unassembled WGS sequence"/>
</dbReference>
<dbReference type="EMBL" id="CANHGI010000003">
    <property type="protein sequence ID" value="CAI5445475.1"/>
    <property type="molecule type" value="Genomic_DNA"/>
</dbReference>
<proteinExistence type="predicted"/>
<sequence length="767" mass="88006">MPNNVETLKILGSLYAHVQISDPTLLNEARQKGRDILQKYLKIVPGDIEVLIDLAQLLEHCEPKKSLEMYEMAIELLETMENIGPQPEMLNNVGALHMQMGDYQKAKQCFEQARNRLTEMIETQERDEAERPQLLTIRYNLARCLEYLCESLEAEQMYKEILHECPNYTDCYMRLGCLTRDRGQIYESSVWFKNALQYDQASADAWTLIGNLHMSKNEWQPAQKKFEHILTKAGPKTSDAYSLIALGNVWLEQLMNPGRKKEDEKKYMDRALQMYQKALKIQPKNMLAANGIGCVLAFKKAFMDARDVFSQVREATSEYFDVWINIAHVYMEKEQYMAAVQMYFSAMKKFKHENDPNILHYLAKAYYKAGMLTESKEQLEKALLEANDNVQIKFNYAVVLKRSAKNIFKSVTKITSEMVKNAMDNLKCSERIFVFISKNEDLSLPGAKLLSRTICREEAQNCRDLLAQAKVKLETALMNDEDDRKLKEKQEKEKEELRKKYAEEIARKEEEERKKIEAAKALRSTFVEMTKDILKLPEVVEDKKRTGGGRGRRKGGDDGDEFVNDSSDNGNWKSGDEEGGENRERRKKDKKSRKRREKDGGGSDNDRKQDRKKKRKEDRERKMQEKLSAKQSAKIKSRAFLSSSESSDDDDKKGGNLDEDSDNEAPRNRVDEFESPPPPIIGSSDSDSSDEEEKKTKKKRRKTVMDSDNSSAGSENEEEGDAPIIGASDDDDDEGPSNKKSSDEDVPSKRKKKKMLSSGESDSDESD</sequence>
<comment type="caution">
    <text evidence="6">The sequence shown here is derived from an EMBL/GenBank/DDBJ whole genome shotgun (WGS) entry which is preliminary data.</text>
</comment>
<dbReference type="Pfam" id="PF13424">
    <property type="entry name" value="TPR_12"/>
    <property type="match status" value="1"/>
</dbReference>
<dbReference type="InterPro" id="IPR031101">
    <property type="entry name" value="Ctr9"/>
</dbReference>
<dbReference type="PROSITE" id="PS50005">
    <property type="entry name" value="TPR"/>
    <property type="match status" value="1"/>
</dbReference>
<evidence type="ECO:0000313" key="6">
    <source>
        <dbReference type="EMBL" id="CAI5445475.1"/>
    </source>
</evidence>
<dbReference type="AlphaFoldDB" id="A0A9P1II49"/>
<feature type="coiled-coil region" evidence="4">
    <location>
        <begin position="480"/>
        <end position="522"/>
    </location>
</feature>
<accession>A0A9P1II49</accession>
<feature type="region of interest" description="Disordered" evidence="5">
    <location>
        <begin position="542"/>
        <end position="767"/>
    </location>
</feature>
<evidence type="ECO:0000256" key="2">
    <source>
        <dbReference type="ARBA" id="ARBA00022803"/>
    </source>
</evidence>
<feature type="compositionally biased region" description="Basic and acidic residues" evidence="5">
    <location>
        <begin position="736"/>
        <end position="748"/>
    </location>
</feature>
<dbReference type="OrthoDB" id="343875at2759"/>
<keyword evidence="4" id="KW-0175">Coiled coil</keyword>
<dbReference type="InterPro" id="IPR019734">
    <property type="entry name" value="TPR_rpt"/>
</dbReference>
<gene>
    <name evidence="6" type="ORF">CAMP_LOCUS8112</name>
</gene>
<dbReference type="GO" id="GO:0016593">
    <property type="term" value="C:Cdc73/Paf1 complex"/>
    <property type="evidence" value="ECO:0007669"/>
    <property type="project" value="TreeGrafter"/>
</dbReference>
<dbReference type="GO" id="GO:0000993">
    <property type="term" value="F:RNA polymerase II complex binding"/>
    <property type="evidence" value="ECO:0007669"/>
    <property type="project" value="TreeGrafter"/>
</dbReference>
<dbReference type="GO" id="GO:0006355">
    <property type="term" value="P:regulation of DNA-templated transcription"/>
    <property type="evidence" value="ECO:0007669"/>
    <property type="project" value="InterPro"/>
</dbReference>
<evidence type="ECO:0000313" key="7">
    <source>
        <dbReference type="Proteomes" id="UP001152747"/>
    </source>
</evidence>
<dbReference type="GO" id="GO:0006368">
    <property type="term" value="P:transcription elongation by RNA polymerase II"/>
    <property type="evidence" value="ECO:0007669"/>
    <property type="project" value="TreeGrafter"/>
</dbReference>